<dbReference type="InterPro" id="IPR013424">
    <property type="entry name" value="Ice-binding_C"/>
</dbReference>
<dbReference type="Pfam" id="PF07589">
    <property type="entry name" value="PEP-CTERM"/>
    <property type="match status" value="1"/>
</dbReference>
<protein>
    <submittedName>
        <fullName evidence="3">PEP-CTERM sorting domain-containing protein</fullName>
    </submittedName>
</protein>
<dbReference type="NCBIfam" id="TIGR02595">
    <property type="entry name" value="PEP_CTERM"/>
    <property type="match status" value="1"/>
</dbReference>
<feature type="signal peptide" evidence="1">
    <location>
        <begin position="1"/>
        <end position="26"/>
    </location>
</feature>
<dbReference type="EMBL" id="SSFX01000041">
    <property type="protein sequence ID" value="TXI28881.1"/>
    <property type="molecule type" value="Genomic_DNA"/>
</dbReference>
<evidence type="ECO:0000256" key="1">
    <source>
        <dbReference type="SAM" id="SignalP"/>
    </source>
</evidence>
<dbReference type="AlphaFoldDB" id="A0A5C7VTY1"/>
<organism evidence="3 4">
    <name type="scientific">Nitrosomonas oligotropha</name>
    <dbReference type="NCBI Taxonomy" id="42354"/>
    <lineage>
        <taxon>Bacteria</taxon>
        <taxon>Pseudomonadati</taxon>
        <taxon>Pseudomonadota</taxon>
        <taxon>Betaproteobacteria</taxon>
        <taxon>Nitrosomonadales</taxon>
        <taxon>Nitrosomonadaceae</taxon>
        <taxon>Nitrosomonas</taxon>
    </lineage>
</organism>
<evidence type="ECO:0000313" key="4">
    <source>
        <dbReference type="Proteomes" id="UP000321055"/>
    </source>
</evidence>
<name>A0A5C7VTY1_9PROT</name>
<evidence type="ECO:0000313" key="3">
    <source>
        <dbReference type="EMBL" id="TXI28881.1"/>
    </source>
</evidence>
<feature type="domain" description="Ice-binding protein C-terminal" evidence="2">
    <location>
        <begin position="666"/>
        <end position="690"/>
    </location>
</feature>
<proteinExistence type="predicted"/>
<gene>
    <name evidence="3" type="ORF">E6Q60_06110</name>
</gene>
<reference evidence="3 4" key="1">
    <citation type="submission" date="2018-09" db="EMBL/GenBank/DDBJ databases">
        <title>Metagenome Assembled Genomes from an Advanced Water Purification Facility.</title>
        <authorList>
            <person name="Stamps B.W."/>
            <person name="Spear J.R."/>
        </authorList>
    </citation>
    <scope>NUCLEOTIDE SEQUENCE [LARGE SCALE GENOMIC DNA]</scope>
    <source>
        <strain evidence="3">Bin_54_1</strain>
    </source>
</reference>
<evidence type="ECO:0000259" key="2">
    <source>
        <dbReference type="Pfam" id="PF07589"/>
    </source>
</evidence>
<sequence>MYKQPFISIFAVSLVFSGLINQAAHADTKIWSSSDGFWHDDSSWSPSGVPGSGDNVIVSPYGGVDTILNFTNATGSRMANSLLISSETASTISFLQAGGSLTVSSQIVGSGFDSGSSGHGNYVLSGGSLSAEEEVIGDSYTLIPDVYGVFTQSGGTNTVTNLIISRAGSRGEYNLSGGSLLADSEVIGIGYDVYSFGTNGIFTQSGGMHVVNRELSIGERGFGAYTLLAGSLSANSESIGSAIAPWESGSGNFTQNGGTHTVSDILSIGYGPNGRGSYILNEGSLSTKSESIGSAIYSNPMEGATGIFTQSGGTHTVSDILSIGLGGFGTYTLNAGSLSTNSESIGSAFYRDPVVVGGTGIFTQSGGTHTVSGILSIGNGEASTGKYDLSAGSLSVGSEFIGGRPCCSASTGTFNQTGGVHTIAGLMTNNGVYNHSGGAFVVGAIDNSGTITQTGGTMTVNGNVINAASGKIEIANSPAIFTGDVVNNGQFKTTHTTVTFSGTYTENGSYISDPSINNFTNLIIGTSGYLVGGTGDEWHITGSFENHSLQNTLWNTANAGLFFDGGGLKSLYLAGIDEGASPFGFTNNFAFGSLFLAQGAELNILDGNATPGAAMYVQLLNLAGGVSQLSSIHSDYNIYYNPALAGNAYLLGKTYALDGGGLLVAAVPEPETYAMLLAGLSVLGFAIRRREQNRKRLNRFD</sequence>
<comment type="caution">
    <text evidence="3">The sequence shown here is derived from an EMBL/GenBank/DDBJ whole genome shotgun (WGS) entry which is preliminary data.</text>
</comment>
<dbReference type="Proteomes" id="UP000321055">
    <property type="component" value="Unassembled WGS sequence"/>
</dbReference>
<feature type="chain" id="PRO_5022663408" evidence="1">
    <location>
        <begin position="27"/>
        <end position="701"/>
    </location>
</feature>
<accession>A0A5C7VTY1</accession>
<keyword evidence="1" id="KW-0732">Signal</keyword>